<dbReference type="AlphaFoldDB" id="A0A7W7Z0R0"/>
<evidence type="ECO:0000256" key="1">
    <source>
        <dbReference type="SAM" id="SignalP"/>
    </source>
</evidence>
<organism evidence="2 3">
    <name type="scientific">Rhodopseudomonas rhenobacensis</name>
    <dbReference type="NCBI Taxonomy" id="87461"/>
    <lineage>
        <taxon>Bacteria</taxon>
        <taxon>Pseudomonadati</taxon>
        <taxon>Pseudomonadota</taxon>
        <taxon>Alphaproteobacteria</taxon>
        <taxon>Hyphomicrobiales</taxon>
        <taxon>Nitrobacteraceae</taxon>
        <taxon>Rhodopseudomonas</taxon>
    </lineage>
</organism>
<name>A0A7W7Z0R0_9BRAD</name>
<dbReference type="EMBL" id="JACHIH010000002">
    <property type="protein sequence ID" value="MBB5045690.1"/>
    <property type="molecule type" value="Genomic_DNA"/>
</dbReference>
<accession>A0A7W7Z0R0</accession>
<feature type="signal peptide" evidence="1">
    <location>
        <begin position="1"/>
        <end position="19"/>
    </location>
</feature>
<evidence type="ECO:0000313" key="2">
    <source>
        <dbReference type="EMBL" id="MBB5045690.1"/>
    </source>
</evidence>
<proteinExistence type="predicted"/>
<keyword evidence="3" id="KW-1185">Reference proteome</keyword>
<protein>
    <submittedName>
        <fullName evidence="2">Uncharacterized protein</fullName>
    </submittedName>
</protein>
<evidence type="ECO:0000313" key="3">
    <source>
        <dbReference type="Proteomes" id="UP000542353"/>
    </source>
</evidence>
<keyword evidence="1" id="KW-0732">Signal</keyword>
<dbReference type="Proteomes" id="UP000542353">
    <property type="component" value="Unassembled WGS sequence"/>
</dbReference>
<dbReference type="RefSeq" id="WP_184253800.1">
    <property type="nucleotide sequence ID" value="NZ_JACHIH010000002.1"/>
</dbReference>
<feature type="chain" id="PRO_5031433637" evidence="1">
    <location>
        <begin position="20"/>
        <end position="89"/>
    </location>
</feature>
<comment type="caution">
    <text evidence="2">The sequence shown here is derived from an EMBL/GenBank/DDBJ whole genome shotgun (WGS) entry which is preliminary data.</text>
</comment>
<gene>
    <name evidence="2" type="ORF">HNR60_000425</name>
</gene>
<reference evidence="2 3" key="1">
    <citation type="submission" date="2020-08" db="EMBL/GenBank/DDBJ databases">
        <title>Genomic Encyclopedia of Type Strains, Phase IV (KMG-IV): sequencing the most valuable type-strain genomes for metagenomic binning, comparative biology and taxonomic classification.</title>
        <authorList>
            <person name="Goeker M."/>
        </authorList>
    </citation>
    <scope>NUCLEOTIDE SEQUENCE [LARGE SCALE GENOMIC DNA]</scope>
    <source>
        <strain evidence="2 3">DSM 12706</strain>
    </source>
</reference>
<sequence>MFRSVIAAVILLLPSVALADSKSSAACAAQLTPEAKLIYNTAAPSIRPDTVIKDTLPGIVRPMVISGKVVRATAQDSGRAAGLCLKQLQ</sequence>